<dbReference type="PRINTS" id="PR00080">
    <property type="entry name" value="SDRFAMILY"/>
</dbReference>
<feature type="domain" description="Ketoreductase" evidence="2">
    <location>
        <begin position="6"/>
        <end position="181"/>
    </location>
</feature>
<dbReference type="PANTHER" id="PTHR43658">
    <property type="entry name" value="SHORT-CHAIN DEHYDROGENASE/REDUCTASE"/>
    <property type="match status" value="1"/>
</dbReference>
<evidence type="ECO:0000256" key="1">
    <source>
        <dbReference type="ARBA" id="ARBA00023002"/>
    </source>
</evidence>
<dbReference type="AlphaFoldDB" id="A0A0G4FKL3"/>
<dbReference type="InterPro" id="IPR020904">
    <property type="entry name" value="Sc_DH/Rdtase_CS"/>
</dbReference>
<dbReference type="InterPro" id="IPR036291">
    <property type="entry name" value="NAD(P)-bd_dom_sf"/>
</dbReference>
<dbReference type="PRINTS" id="PR00081">
    <property type="entry name" value="GDHRDH"/>
</dbReference>
<evidence type="ECO:0000313" key="3">
    <source>
        <dbReference type="EMBL" id="CEM13854.1"/>
    </source>
</evidence>
<dbReference type="Pfam" id="PF13561">
    <property type="entry name" value="adh_short_C2"/>
    <property type="match status" value="1"/>
</dbReference>
<dbReference type="EMBL" id="CDMZ01000417">
    <property type="protein sequence ID" value="CEM13854.1"/>
    <property type="molecule type" value="Genomic_DNA"/>
</dbReference>
<keyword evidence="1" id="KW-0560">Oxidoreductase</keyword>
<dbReference type="PhylomeDB" id="A0A0G4FKL3"/>
<dbReference type="VEuPathDB" id="CryptoDB:Cvel_17356"/>
<dbReference type="InterPro" id="IPR057326">
    <property type="entry name" value="KR_dom"/>
</dbReference>
<name>A0A0G4FKL3_9ALVE</name>
<dbReference type="PROSITE" id="PS00061">
    <property type="entry name" value="ADH_SHORT"/>
    <property type="match status" value="1"/>
</dbReference>
<gene>
    <name evidence="3" type="ORF">Cvel_17356</name>
</gene>
<dbReference type="GO" id="GO:0016491">
    <property type="term" value="F:oxidoreductase activity"/>
    <property type="evidence" value="ECO:0007669"/>
    <property type="project" value="UniProtKB-KW"/>
</dbReference>
<proteinExistence type="predicted"/>
<protein>
    <recommendedName>
        <fullName evidence="2">Ketoreductase domain-containing protein</fullName>
    </recommendedName>
</protein>
<reference evidence="3" key="1">
    <citation type="submission" date="2014-11" db="EMBL/GenBank/DDBJ databases">
        <authorList>
            <person name="Otto D Thomas"/>
            <person name="Naeem Raeece"/>
        </authorList>
    </citation>
    <scope>NUCLEOTIDE SEQUENCE</scope>
</reference>
<organism evidence="3">
    <name type="scientific">Chromera velia CCMP2878</name>
    <dbReference type="NCBI Taxonomy" id="1169474"/>
    <lineage>
        <taxon>Eukaryota</taxon>
        <taxon>Sar</taxon>
        <taxon>Alveolata</taxon>
        <taxon>Colpodellida</taxon>
        <taxon>Chromeraceae</taxon>
        <taxon>Chromera</taxon>
    </lineage>
</organism>
<dbReference type="InterPro" id="IPR002347">
    <property type="entry name" value="SDR_fam"/>
</dbReference>
<dbReference type="FunFam" id="3.40.50.720:FF:000084">
    <property type="entry name" value="Short-chain dehydrogenase reductase"/>
    <property type="match status" value="1"/>
</dbReference>
<dbReference type="SMART" id="SM00822">
    <property type="entry name" value="PKS_KR"/>
    <property type="match status" value="1"/>
</dbReference>
<evidence type="ECO:0000259" key="2">
    <source>
        <dbReference type="SMART" id="SM00822"/>
    </source>
</evidence>
<dbReference type="PANTHER" id="PTHR43658:SF8">
    <property type="entry name" value="17-BETA-HYDROXYSTEROID DEHYDROGENASE 14-RELATED"/>
    <property type="match status" value="1"/>
</dbReference>
<sequence length="256" mass="27076">MRVKDRVIVVTGGGSGLGEKTVDLLVEKGAKVGIFDMNAELGEKKEAQHGAQVVFCECDVTSEESVAASLSKVVKKFGAIHGVVNCAGVASAIPTLGKNGPSPQAPFDKVLQINVSGSFNVSRQAAWIMSKQPPVEEDKGEYGAIVNVASVAAYEGQKGQAAYSASKGAVVAMALPMARDMARFGIRVNVVAPGVMATPMTDVFPQKVRESLLKDIPCKRFGKPEEFAHACLFLLENSYMNGTTIRVDGGIRMSNL</sequence>
<dbReference type="Gene3D" id="3.40.50.720">
    <property type="entry name" value="NAD(P)-binding Rossmann-like Domain"/>
    <property type="match status" value="1"/>
</dbReference>
<dbReference type="SUPFAM" id="SSF51735">
    <property type="entry name" value="NAD(P)-binding Rossmann-fold domains"/>
    <property type="match status" value="1"/>
</dbReference>
<accession>A0A0G4FKL3</accession>